<organism evidence="7 8">
    <name type="scientific">Panagrolaimus davidi</name>
    <dbReference type="NCBI Taxonomy" id="227884"/>
    <lineage>
        <taxon>Eukaryota</taxon>
        <taxon>Metazoa</taxon>
        <taxon>Ecdysozoa</taxon>
        <taxon>Nematoda</taxon>
        <taxon>Chromadorea</taxon>
        <taxon>Rhabditida</taxon>
        <taxon>Tylenchina</taxon>
        <taxon>Panagrolaimomorpha</taxon>
        <taxon>Panagrolaimoidea</taxon>
        <taxon>Panagrolaimidae</taxon>
        <taxon>Panagrolaimus</taxon>
    </lineage>
</organism>
<feature type="transmembrane region" description="Helical" evidence="6">
    <location>
        <begin position="70"/>
        <end position="90"/>
    </location>
</feature>
<sequence>MLVFNDSSYEYFMPSDAPEKTTPQSIITFLQTIASDTIEPMGGRTWPLRFRRMYYDITTNIYQMFQAQPVLTICLFGVPMVFIAVITYSICSADFTVDRDEIYPEEEDYSDSEMIQSNENEPAVKGDVRKRKQKRKHHESEKSLIDENDEDEDVDMNESDHEKAE</sequence>
<dbReference type="PANTHER" id="PTHR46426:SF1">
    <property type="entry name" value="PROTEIN DISULFIDE-ISOMERASE TMX3"/>
    <property type="match status" value="1"/>
</dbReference>
<feature type="compositionally biased region" description="Basic residues" evidence="5">
    <location>
        <begin position="128"/>
        <end position="137"/>
    </location>
</feature>
<name>A0A914PR98_9BILA</name>
<evidence type="ECO:0000256" key="2">
    <source>
        <dbReference type="ARBA" id="ARBA00022692"/>
    </source>
</evidence>
<keyword evidence="2 6" id="KW-0812">Transmembrane</keyword>
<accession>A0A914PR98</accession>
<feature type="compositionally biased region" description="Acidic residues" evidence="5">
    <location>
        <begin position="146"/>
        <end position="157"/>
    </location>
</feature>
<evidence type="ECO:0000313" key="7">
    <source>
        <dbReference type="Proteomes" id="UP000887578"/>
    </source>
</evidence>
<reference evidence="8" key="1">
    <citation type="submission" date="2022-11" db="UniProtKB">
        <authorList>
            <consortium name="WormBaseParasite"/>
        </authorList>
    </citation>
    <scope>IDENTIFICATION</scope>
</reference>
<dbReference type="AlphaFoldDB" id="A0A914PR98"/>
<dbReference type="WBParaSite" id="PDA_v2.g20640.t1">
    <property type="protein sequence ID" value="PDA_v2.g20640.t1"/>
    <property type="gene ID" value="PDA_v2.g20640"/>
</dbReference>
<dbReference type="PANTHER" id="PTHR46426">
    <property type="entry name" value="PROTEIN DISULFIDE-ISOMERASE TMX3"/>
    <property type="match status" value="1"/>
</dbReference>
<keyword evidence="7" id="KW-1185">Reference proteome</keyword>
<dbReference type="GO" id="GO:0005783">
    <property type="term" value="C:endoplasmic reticulum"/>
    <property type="evidence" value="ECO:0007669"/>
    <property type="project" value="TreeGrafter"/>
</dbReference>
<comment type="subcellular location">
    <subcellularLocation>
        <location evidence="1">Membrane</location>
        <topology evidence="1">Single-pass membrane protein</topology>
    </subcellularLocation>
</comment>
<dbReference type="InterPro" id="IPR052250">
    <property type="entry name" value="PDI_TMX3"/>
</dbReference>
<evidence type="ECO:0000256" key="4">
    <source>
        <dbReference type="ARBA" id="ARBA00023136"/>
    </source>
</evidence>
<keyword evidence="4 6" id="KW-0472">Membrane</keyword>
<evidence type="ECO:0000256" key="1">
    <source>
        <dbReference type="ARBA" id="ARBA00004167"/>
    </source>
</evidence>
<proteinExistence type="predicted"/>
<protein>
    <submittedName>
        <fullName evidence="8">Protein disulfide-isomerase TMX3</fullName>
    </submittedName>
</protein>
<dbReference type="Proteomes" id="UP000887578">
    <property type="component" value="Unplaced"/>
</dbReference>
<evidence type="ECO:0000256" key="3">
    <source>
        <dbReference type="ARBA" id="ARBA00022989"/>
    </source>
</evidence>
<dbReference type="GO" id="GO:0016020">
    <property type="term" value="C:membrane"/>
    <property type="evidence" value="ECO:0007669"/>
    <property type="project" value="UniProtKB-SubCell"/>
</dbReference>
<feature type="region of interest" description="Disordered" evidence="5">
    <location>
        <begin position="106"/>
        <end position="165"/>
    </location>
</feature>
<evidence type="ECO:0000256" key="5">
    <source>
        <dbReference type="SAM" id="MobiDB-lite"/>
    </source>
</evidence>
<evidence type="ECO:0000256" key="6">
    <source>
        <dbReference type="SAM" id="Phobius"/>
    </source>
</evidence>
<keyword evidence="3 6" id="KW-1133">Transmembrane helix</keyword>
<evidence type="ECO:0000313" key="8">
    <source>
        <dbReference type="WBParaSite" id="PDA_v2.g20640.t1"/>
    </source>
</evidence>